<comment type="caution">
    <text evidence="2">The sequence shown here is derived from an EMBL/GenBank/DDBJ whole genome shotgun (WGS) entry which is preliminary data.</text>
</comment>
<organism evidence="2 3">
    <name type="scientific">Brassica cretica</name>
    <name type="common">Mustard</name>
    <dbReference type="NCBI Taxonomy" id="69181"/>
    <lineage>
        <taxon>Eukaryota</taxon>
        <taxon>Viridiplantae</taxon>
        <taxon>Streptophyta</taxon>
        <taxon>Embryophyta</taxon>
        <taxon>Tracheophyta</taxon>
        <taxon>Spermatophyta</taxon>
        <taxon>Magnoliopsida</taxon>
        <taxon>eudicotyledons</taxon>
        <taxon>Gunneridae</taxon>
        <taxon>Pentapetalae</taxon>
        <taxon>rosids</taxon>
        <taxon>malvids</taxon>
        <taxon>Brassicales</taxon>
        <taxon>Brassicaceae</taxon>
        <taxon>Brassiceae</taxon>
        <taxon>Brassica</taxon>
    </lineage>
</organism>
<reference evidence="2" key="1">
    <citation type="submission" date="2019-12" db="EMBL/GenBank/DDBJ databases">
        <title>Genome sequencing and annotation of Brassica cretica.</title>
        <authorList>
            <person name="Studholme D.J."/>
            <person name="Sarris P."/>
        </authorList>
    </citation>
    <scope>NUCLEOTIDE SEQUENCE</scope>
    <source>
        <strain evidence="2">PFS-109/04</strain>
        <tissue evidence="2">Leaf</tissue>
    </source>
</reference>
<dbReference type="AlphaFoldDB" id="A0A8S9PJ52"/>
<evidence type="ECO:0000313" key="3">
    <source>
        <dbReference type="Proteomes" id="UP000712600"/>
    </source>
</evidence>
<protein>
    <submittedName>
        <fullName evidence="2">Uncharacterized protein</fullName>
    </submittedName>
</protein>
<gene>
    <name evidence="2" type="ORF">F2Q69_00010040</name>
</gene>
<sequence length="59" mass="6947">MMLLPVVMMMRTRRSSKLKLRGSGRMMSLRLRGGKAEEERKAKDERMGQDDEFEAEERT</sequence>
<feature type="compositionally biased region" description="Acidic residues" evidence="1">
    <location>
        <begin position="50"/>
        <end position="59"/>
    </location>
</feature>
<proteinExistence type="predicted"/>
<dbReference type="EMBL" id="QGKX02001521">
    <property type="protein sequence ID" value="KAF3515110.1"/>
    <property type="molecule type" value="Genomic_DNA"/>
</dbReference>
<feature type="compositionally biased region" description="Basic and acidic residues" evidence="1">
    <location>
        <begin position="34"/>
        <end position="49"/>
    </location>
</feature>
<accession>A0A8S9PJ52</accession>
<feature type="region of interest" description="Disordered" evidence="1">
    <location>
        <begin position="16"/>
        <end position="59"/>
    </location>
</feature>
<name>A0A8S9PJ52_BRACR</name>
<dbReference type="Proteomes" id="UP000712600">
    <property type="component" value="Unassembled WGS sequence"/>
</dbReference>
<evidence type="ECO:0000256" key="1">
    <source>
        <dbReference type="SAM" id="MobiDB-lite"/>
    </source>
</evidence>
<evidence type="ECO:0000313" key="2">
    <source>
        <dbReference type="EMBL" id="KAF3515110.1"/>
    </source>
</evidence>